<evidence type="ECO:0000313" key="1">
    <source>
        <dbReference type="EMBL" id="ARM75861.1"/>
    </source>
</evidence>
<proteinExistence type="predicted"/>
<dbReference type="EMBL" id="CP020477">
    <property type="protein sequence ID" value="ARM75861.1"/>
    <property type="molecule type" value="Genomic_DNA"/>
</dbReference>
<dbReference type="RefSeq" id="WP_148691642.1">
    <property type="nucleotide sequence ID" value="NZ_CP020477.1"/>
</dbReference>
<organism evidence="1 2">
    <name type="scientific">Acidianus manzaensis</name>
    <dbReference type="NCBI Taxonomy" id="282676"/>
    <lineage>
        <taxon>Archaea</taxon>
        <taxon>Thermoproteota</taxon>
        <taxon>Thermoprotei</taxon>
        <taxon>Sulfolobales</taxon>
        <taxon>Sulfolobaceae</taxon>
        <taxon>Acidianus</taxon>
    </lineage>
</organism>
<dbReference type="AlphaFoldDB" id="A0A1W6JZV8"/>
<name>A0A1W6JZV8_9CREN</name>
<sequence>MSSTKIDVKNIDFEEFKEMLDSIYKKYNCVDFSHMFSTFHILKISGANFSQILYTTSDFDQTIKELNRIGLFPYSVGIPILKIDTSGRIIPLLPLGDIMKNFCKNKICLPSSIVMKIIYGREVKVNEKYPFKYAILMLNNIFVAYVKVKRIANKTMIIPELDIGWYLRKAG</sequence>
<keyword evidence="2" id="KW-1185">Reference proteome</keyword>
<dbReference type="OrthoDB" id="36461at2157"/>
<dbReference type="KEGG" id="aman:B6F84_07315"/>
<dbReference type="STRING" id="282676.B6F84_07315"/>
<dbReference type="GeneID" id="41590716"/>
<accession>A0A1W6JZV8</accession>
<reference evidence="1 2" key="1">
    <citation type="submission" date="2017-03" db="EMBL/GenBank/DDBJ databases">
        <title>Sulfur activation and transportation mechanism of thermophilic Archaea Acidianus manzaensis YN-25.</title>
        <authorList>
            <person name="Ma Y."/>
            <person name="Yang Y."/>
            <person name="Xia J."/>
        </authorList>
    </citation>
    <scope>NUCLEOTIDE SEQUENCE [LARGE SCALE GENOMIC DNA]</scope>
    <source>
        <strain evidence="1 2">YN-25</strain>
    </source>
</reference>
<protein>
    <submittedName>
        <fullName evidence="1">Uncharacterized protein</fullName>
    </submittedName>
</protein>
<dbReference type="Proteomes" id="UP000193404">
    <property type="component" value="Chromosome"/>
</dbReference>
<evidence type="ECO:0000313" key="2">
    <source>
        <dbReference type="Proteomes" id="UP000193404"/>
    </source>
</evidence>
<gene>
    <name evidence="1" type="ORF">B6F84_07315</name>
</gene>